<dbReference type="RefSeq" id="WP_150948612.1">
    <property type="nucleotide sequence ID" value="NZ_VCMV01000063.1"/>
</dbReference>
<organism evidence="1 2">
    <name type="scientific">Microvirga brassicacearum</name>
    <dbReference type="NCBI Taxonomy" id="2580413"/>
    <lineage>
        <taxon>Bacteria</taxon>
        <taxon>Pseudomonadati</taxon>
        <taxon>Pseudomonadota</taxon>
        <taxon>Alphaproteobacteria</taxon>
        <taxon>Hyphomicrobiales</taxon>
        <taxon>Methylobacteriaceae</taxon>
        <taxon>Microvirga</taxon>
    </lineage>
</organism>
<evidence type="ECO:0008006" key="3">
    <source>
        <dbReference type="Google" id="ProtNLM"/>
    </source>
</evidence>
<accession>A0A5N3P4N8</accession>
<gene>
    <name evidence="1" type="ORF">FEZ63_21730</name>
</gene>
<name>A0A5N3P4N8_9HYPH</name>
<evidence type="ECO:0000313" key="2">
    <source>
        <dbReference type="Proteomes" id="UP000325684"/>
    </source>
</evidence>
<dbReference type="EMBL" id="VCMV01000063">
    <property type="protein sequence ID" value="KAB0264675.1"/>
    <property type="molecule type" value="Genomic_DNA"/>
</dbReference>
<proteinExistence type="predicted"/>
<keyword evidence="2" id="KW-1185">Reference proteome</keyword>
<dbReference type="OrthoDB" id="9833166at2"/>
<dbReference type="AlphaFoldDB" id="A0A5N3P4N8"/>
<evidence type="ECO:0000313" key="1">
    <source>
        <dbReference type="EMBL" id="KAB0264675.1"/>
    </source>
</evidence>
<sequence>MTQSVKLPETALTSLPEAIAYGLPSWSPFQADDVYVSATVDEVQAGQAKVRLHYVLKTKADPLVARLGAIGLPADRLVIDSMPNQFVTLPTPKLARLRKARHIDGVLAITAISLALLLGSFRVTILSERLEEAETLLRSEVVQFRQMQALQAAYTSFAARRAAVSERRAREVGAYELLVALARHLPDGALVQTLEVGSSRGRVDLSGINPDAALTALRVIPILRNLKIEPARGSRSIAATFEFARNSP</sequence>
<protein>
    <recommendedName>
        <fullName evidence="3">PilN domain-containing protein</fullName>
    </recommendedName>
</protein>
<comment type="caution">
    <text evidence="1">The sequence shown here is derived from an EMBL/GenBank/DDBJ whole genome shotgun (WGS) entry which is preliminary data.</text>
</comment>
<dbReference type="Proteomes" id="UP000325684">
    <property type="component" value="Unassembled WGS sequence"/>
</dbReference>
<reference evidence="1 2" key="1">
    <citation type="journal article" date="2019" name="Microorganisms">
        <title>Genome Insights into the Novel Species Microvirga brassicacearum, a Rapeseed Endophyte with Biotechnological Potential.</title>
        <authorList>
            <person name="Jimenez-Gomez A."/>
            <person name="Saati-Santamaria Z."/>
            <person name="Igual J.M."/>
            <person name="Rivas R."/>
            <person name="Mateos P.F."/>
            <person name="Garcia-Fraile P."/>
        </authorList>
    </citation>
    <scope>NUCLEOTIDE SEQUENCE [LARGE SCALE GENOMIC DNA]</scope>
    <source>
        <strain evidence="1 2">CDVBN77</strain>
    </source>
</reference>